<dbReference type="Pfam" id="PF01425">
    <property type="entry name" value="Amidase"/>
    <property type="match status" value="1"/>
</dbReference>
<dbReference type="AlphaFoldDB" id="A0A1I3CXR9"/>
<feature type="domain" description="Amidase" evidence="2">
    <location>
        <begin position="26"/>
        <end position="474"/>
    </location>
</feature>
<dbReference type="PROSITE" id="PS00571">
    <property type="entry name" value="AMIDASES"/>
    <property type="match status" value="1"/>
</dbReference>
<accession>A0A1I3CXR9</accession>
<dbReference type="Proteomes" id="UP000198668">
    <property type="component" value="Unassembled WGS sequence"/>
</dbReference>
<dbReference type="EMBL" id="FOQE01000025">
    <property type="protein sequence ID" value="SFH79282.1"/>
    <property type="molecule type" value="Genomic_DNA"/>
</dbReference>
<protein>
    <submittedName>
        <fullName evidence="3">Amidase</fullName>
    </submittedName>
</protein>
<dbReference type="InterPro" id="IPR000120">
    <property type="entry name" value="Amidase"/>
</dbReference>
<dbReference type="InterPro" id="IPR036928">
    <property type="entry name" value="AS_sf"/>
</dbReference>
<proteinExistence type="inferred from homology"/>
<evidence type="ECO:0000313" key="3">
    <source>
        <dbReference type="EMBL" id="SFH79282.1"/>
    </source>
</evidence>
<dbReference type="Gene3D" id="3.90.1300.10">
    <property type="entry name" value="Amidase signature (AS) domain"/>
    <property type="match status" value="1"/>
</dbReference>
<dbReference type="InterPro" id="IPR023631">
    <property type="entry name" value="Amidase_dom"/>
</dbReference>
<gene>
    <name evidence="3" type="ORF">SAMN04489868_1251</name>
</gene>
<dbReference type="OrthoDB" id="9811471at2"/>
<dbReference type="PANTHER" id="PTHR11895:SF7">
    <property type="entry name" value="GLUTAMYL-TRNA(GLN) AMIDOTRANSFERASE SUBUNIT A, MITOCHONDRIAL"/>
    <property type="match status" value="1"/>
</dbReference>
<dbReference type="GO" id="GO:0003824">
    <property type="term" value="F:catalytic activity"/>
    <property type="evidence" value="ECO:0007669"/>
    <property type="project" value="InterPro"/>
</dbReference>
<organism evidence="3 4">
    <name type="scientific">Pisciglobus halotolerans</name>
    <dbReference type="NCBI Taxonomy" id="745365"/>
    <lineage>
        <taxon>Bacteria</taxon>
        <taxon>Bacillati</taxon>
        <taxon>Bacillota</taxon>
        <taxon>Bacilli</taxon>
        <taxon>Lactobacillales</taxon>
        <taxon>Carnobacteriaceae</taxon>
    </lineage>
</organism>
<dbReference type="PANTHER" id="PTHR11895">
    <property type="entry name" value="TRANSAMIDASE"/>
    <property type="match status" value="1"/>
</dbReference>
<name>A0A1I3CXR9_9LACT</name>
<comment type="similarity">
    <text evidence="1">Belongs to the amidase family.</text>
</comment>
<dbReference type="InterPro" id="IPR020556">
    <property type="entry name" value="Amidase_CS"/>
</dbReference>
<reference evidence="3 4" key="1">
    <citation type="submission" date="2016-10" db="EMBL/GenBank/DDBJ databases">
        <authorList>
            <person name="de Groot N.N."/>
        </authorList>
    </citation>
    <scope>NUCLEOTIDE SEQUENCE [LARGE SCALE GENOMIC DNA]</scope>
    <source>
        <strain evidence="3 4">DSM 27630</strain>
    </source>
</reference>
<evidence type="ECO:0000313" key="4">
    <source>
        <dbReference type="Proteomes" id="UP000198668"/>
    </source>
</evidence>
<sequence>MYPFDRTKDGLYYVEQVQKKLVSPKELVEKAFCKIEKENPILNAVTHTRKEKALQEAKKQDFSGKVYGGIPILVKGLGQDLAGEPSTSGAKLLKNNRAKQTSHFAAMLQKAGFIVIGQTNTPEFGFKNITEPELYGPARNPWNTNHSPGGSSGGAAAAVASGMSPVAGASDGGGSIRIPASFTGLVGLKPTRGRTPIGPGVGRNWQGASISFALTKSIRDTAAMLDALQVVQPAAAFQTPLFESGYINLLKEKSAKKFRVAFSLASPVGSAVSEEAKQAVLDTVKWLEANGHQVTEAAPDIDGIHLMKSYYLMNSGETTAMLEGIEQSLQRKLTIEDMELVTWVLFQAGKSISAASYSQSLNTWDQAAETMATFNETYDLYLTPATAETAPKVGTQWQSAATLERMRQIDSFSSAEQQQIVWEMFEKSLPITPFGMQANLTGQPSISLPTYLAANGLPLGIQFTAPKGKEDWLLAIGQEMEQDGQFI</sequence>
<keyword evidence="4" id="KW-1185">Reference proteome</keyword>
<evidence type="ECO:0000256" key="1">
    <source>
        <dbReference type="ARBA" id="ARBA00009199"/>
    </source>
</evidence>
<evidence type="ECO:0000259" key="2">
    <source>
        <dbReference type="Pfam" id="PF01425"/>
    </source>
</evidence>
<dbReference type="RefSeq" id="WP_047390684.1">
    <property type="nucleotide sequence ID" value="NZ_FOQE01000025.1"/>
</dbReference>
<dbReference type="SUPFAM" id="SSF75304">
    <property type="entry name" value="Amidase signature (AS) enzymes"/>
    <property type="match status" value="1"/>
</dbReference>
<dbReference type="NCBIfam" id="NF005099">
    <property type="entry name" value="PRK06529.1"/>
    <property type="match status" value="1"/>
</dbReference>